<dbReference type="GeneID" id="22914512"/>
<evidence type="ECO:0000313" key="2">
    <source>
        <dbReference type="Proteomes" id="UP000019763"/>
    </source>
</evidence>
<comment type="caution">
    <text evidence="1">The sequence shown here is derived from an EMBL/GenBank/DDBJ whole genome shotgun (WGS) entry which is preliminary data.</text>
</comment>
<proteinExistence type="predicted"/>
<organism evidence="1 2">
    <name type="scientific">Gregarina niphandrodes</name>
    <name type="common">Septate eugregarine</name>
    <dbReference type="NCBI Taxonomy" id="110365"/>
    <lineage>
        <taxon>Eukaryota</taxon>
        <taxon>Sar</taxon>
        <taxon>Alveolata</taxon>
        <taxon>Apicomplexa</taxon>
        <taxon>Conoidasida</taxon>
        <taxon>Gregarinasina</taxon>
        <taxon>Eugregarinorida</taxon>
        <taxon>Gregarinidae</taxon>
        <taxon>Gregarina</taxon>
    </lineage>
</organism>
<dbReference type="VEuPathDB" id="CryptoDB:GNI_128700"/>
<name>A0A023B1R2_GRENI</name>
<gene>
    <name evidence="1" type="ORF">GNI_128700</name>
</gene>
<sequence length="517" mass="56178">MKSGISSSSESGEGVFKALCQCLADYLHVTVGHTVGGPIPTFTGNELTVTAVKNTEQNLGYALGLVVDGGSYKTALLKEIEARNKTLPLPAGLYTASRLLLFMYVNEEADAVTKASEQAWQSSSLSAIAINLDWLERLGQSAAIEHTRLNPVHFANLVSTRHLHYEVDVASLIAAGAAVKYQFHTPAQLTFPLSDQFKVVMDYKMFDESFESVVNVKEWIQNDEGPDSYVAPRFFKLPARPGTVIGLPRGDSEIVEASAFWERDTVASSGDYSWPELNKAVDSVKPFQTTAQIADEEPVSALSGMVPTPAVEKSHKQTQLDRTEEVLSELLPQAQQVPPEEEDDRSVSGSAQDLAECIELQDPRRFSGDLFKGSGSDCDDGSSASSYGGLFASESSQSGSSIFGGCPDDSLAAAVMEETVRAWDYTYGVSMDRLAHIRKAKILGRGLTNWRTTRTKDLGMLTTTPEEASRPATMFGVLTHMAMKVASYRASYSDFSFWSAVEIACSLMVNIIFGFLG</sequence>
<dbReference type="RefSeq" id="XP_011132091.1">
    <property type="nucleotide sequence ID" value="XM_011133789.1"/>
</dbReference>
<dbReference type="AlphaFoldDB" id="A0A023B1R2"/>
<protein>
    <submittedName>
        <fullName evidence="1">Uncharacterized protein</fullName>
    </submittedName>
</protein>
<keyword evidence="2" id="KW-1185">Reference proteome</keyword>
<dbReference type="Proteomes" id="UP000019763">
    <property type="component" value="Unassembled WGS sequence"/>
</dbReference>
<accession>A0A023B1R2</accession>
<evidence type="ECO:0000313" key="1">
    <source>
        <dbReference type="EMBL" id="EZG48587.1"/>
    </source>
</evidence>
<dbReference type="EMBL" id="AFNH02000960">
    <property type="protein sequence ID" value="EZG48587.1"/>
    <property type="molecule type" value="Genomic_DNA"/>
</dbReference>
<reference evidence="1" key="1">
    <citation type="submission" date="2013-12" db="EMBL/GenBank/DDBJ databases">
        <authorList>
            <person name="Omoto C.K."/>
            <person name="Sibley D."/>
            <person name="Venepally P."/>
            <person name="Hadjithomas M."/>
            <person name="Karamycheva S."/>
            <person name="Brunk B."/>
            <person name="Roos D."/>
            <person name="Caler E."/>
            <person name="Lorenzi H."/>
        </authorList>
    </citation>
    <scope>NUCLEOTIDE SEQUENCE</scope>
</reference>